<dbReference type="PANTHER" id="PTHR43229:SF6">
    <property type="entry name" value="ABC-TYPE MULTIDRUG TRANSPORT SYSTEM, PERMEASE COMPONENT"/>
    <property type="match status" value="1"/>
</dbReference>
<name>A0AAU6S950_9MICO</name>
<accession>A0AAU6S950</accession>
<dbReference type="EMBL" id="CP151632">
    <property type="protein sequence ID" value="WZO33459.1"/>
    <property type="molecule type" value="Genomic_DNA"/>
</dbReference>
<gene>
    <name evidence="8" type="ORF">MRBLWS13_001085</name>
</gene>
<feature type="transmembrane region" description="Helical" evidence="6">
    <location>
        <begin position="150"/>
        <end position="175"/>
    </location>
</feature>
<dbReference type="GO" id="GO:0043190">
    <property type="term" value="C:ATP-binding cassette (ABC) transporter complex"/>
    <property type="evidence" value="ECO:0007669"/>
    <property type="project" value="InterPro"/>
</dbReference>
<evidence type="ECO:0000313" key="8">
    <source>
        <dbReference type="EMBL" id="WZO33459.1"/>
    </source>
</evidence>
<keyword evidence="5" id="KW-0046">Antibiotic resistance</keyword>
<proteinExistence type="predicted"/>
<dbReference type="GO" id="GO:0140359">
    <property type="term" value="F:ABC-type transporter activity"/>
    <property type="evidence" value="ECO:0007669"/>
    <property type="project" value="InterPro"/>
</dbReference>
<dbReference type="GO" id="GO:0046677">
    <property type="term" value="P:response to antibiotic"/>
    <property type="evidence" value="ECO:0007669"/>
    <property type="project" value="UniProtKB-KW"/>
</dbReference>
<feature type="transmembrane region" description="Helical" evidence="6">
    <location>
        <begin position="235"/>
        <end position="256"/>
    </location>
</feature>
<reference evidence="8" key="1">
    <citation type="submission" date="2024-04" db="EMBL/GenBank/DDBJ databases">
        <authorList>
            <person name="Roder T."/>
            <person name="Oberhansli S."/>
            <person name="Kreuzer M."/>
        </authorList>
    </citation>
    <scope>NUCLEOTIDE SEQUENCE</scope>
    <source>
        <strain evidence="8">LWS13-1.2</strain>
    </source>
</reference>
<organism evidence="8">
    <name type="scientific">Microbacterium sp. LWS13-1.2</name>
    <dbReference type="NCBI Taxonomy" id="3135264"/>
    <lineage>
        <taxon>Bacteria</taxon>
        <taxon>Bacillati</taxon>
        <taxon>Actinomycetota</taxon>
        <taxon>Actinomycetes</taxon>
        <taxon>Micrococcales</taxon>
        <taxon>Microbacteriaceae</taxon>
        <taxon>Microbacterium</taxon>
    </lineage>
</organism>
<evidence type="ECO:0000259" key="7">
    <source>
        <dbReference type="Pfam" id="PF01061"/>
    </source>
</evidence>
<feature type="transmembrane region" description="Helical" evidence="6">
    <location>
        <begin position="111"/>
        <end position="144"/>
    </location>
</feature>
<feature type="domain" description="ABC-2 type transporter transmembrane" evidence="7">
    <location>
        <begin position="29"/>
        <end position="222"/>
    </location>
</feature>
<evidence type="ECO:0000256" key="3">
    <source>
        <dbReference type="ARBA" id="ARBA00022989"/>
    </source>
</evidence>
<evidence type="ECO:0000256" key="6">
    <source>
        <dbReference type="SAM" id="Phobius"/>
    </source>
</evidence>
<dbReference type="AlphaFoldDB" id="A0AAU6S950"/>
<keyword evidence="4 6" id="KW-0472">Membrane</keyword>
<protein>
    <submittedName>
        <fullName evidence="8">ABC transporter permease</fullName>
    </submittedName>
</protein>
<feature type="transmembrane region" description="Helical" evidence="6">
    <location>
        <begin position="182"/>
        <end position="204"/>
    </location>
</feature>
<feature type="transmembrane region" description="Helical" evidence="6">
    <location>
        <begin position="36"/>
        <end position="55"/>
    </location>
</feature>
<sequence>MTTARVPAASVPASVPSTMRLTALHAKYGLIETFRVPIAVIGTVVFPALALLFFVVPQRVVAEDPLYATQAVISLCVFAVMSNALFSFGLTISENREKPWDPYLRTLPAPGIARVLAQILSTGALGLVAILPVVLVGGFFTAAAAPPVRILAGILTLAISAVPFMLIGTAIGYALPFKAAIAVIQIVMFSLAFIGGLFLPPILFADWLNEISKFTPSRQAREFVIWAVEGGPLEWWVWVGILVWTAVMLLVSLALYRRDEGKRYR</sequence>
<evidence type="ECO:0000256" key="1">
    <source>
        <dbReference type="ARBA" id="ARBA00004141"/>
    </source>
</evidence>
<feature type="transmembrane region" description="Helical" evidence="6">
    <location>
        <begin position="67"/>
        <end position="90"/>
    </location>
</feature>
<keyword evidence="2 6" id="KW-0812">Transmembrane</keyword>
<evidence type="ECO:0000256" key="2">
    <source>
        <dbReference type="ARBA" id="ARBA00022692"/>
    </source>
</evidence>
<dbReference type="Pfam" id="PF01061">
    <property type="entry name" value="ABC2_membrane"/>
    <property type="match status" value="1"/>
</dbReference>
<evidence type="ECO:0000256" key="4">
    <source>
        <dbReference type="ARBA" id="ARBA00023136"/>
    </source>
</evidence>
<dbReference type="PANTHER" id="PTHR43229">
    <property type="entry name" value="NODULATION PROTEIN J"/>
    <property type="match status" value="1"/>
</dbReference>
<dbReference type="PIRSF" id="PIRSF006648">
    <property type="entry name" value="DrrB"/>
    <property type="match status" value="1"/>
</dbReference>
<dbReference type="RefSeq" id="WP_349428006.1">
    <property type="nucleotide sequence ID" value="NZ_CP151632.1"/>
</dbReference>
<evidence type="ECO:0000256" key="5">
    <source>
        <dbReference type="ARBA" id="ARBA00023251"/>
    </source>
</evidence>
<keyword evidence="3 6" id="KW-1133">Transmembrane helix</keyword>
<dbReference type="InterPro" id="IPR013525">
    <property type="entry name" value="ABC2_TM"/>
</dbReference>
<comment type="subcellular location">
    <subcellularLocation>
        <location evidence="1">Membrane</location>
        <topology evidence="1">Multi-pass membrane protein</topology>
    </subcellularLocation>
</comment>
<dbReference type="InterPro" id="IPR051784">
    <property type="entry name" value="Nod_factor_ABC_transporter"/>
</dbReference>
<dbReference type="InterPro" id="IPR000412">
    <property type="entry name" value="ABC_2_transport"/>
</dbReference>